<keyword evidence="1" id="KW-0812">Transmembrane</keyword>
<keyword evidence="1" id="KW-1133">Transmembrane helix</keyword>
<evidence type="ECO:0000256" key="1">
    <source>
        <dbReference type="SAM" id="Phobius"/>
    </source>
</evidence>
<dbReference type="InterPro" id="IPR045584">
    <property type="entry name" value="Pilin-like"/>
</dbReference>
<dbReference type="EMBL" id="JANUCP010000002">
    <property type="protein sequence ID" value="MCS3918575.1"/>
    <property type="molecule type" value="Genomic_DNA"/>
</dbReference>
<reference evidence="3 4" key="1">
    <citation type="submission" date="2022-08" db="EMBL/GenBank/DDBJ databases">
        <title>Bacterial and archaeal communities from various locations to study Microbial Dark Matter (Phase II).</title>
        <authorList>
            <person name="Stepanauskas R."/>
        </authorList>
    </citation>
    <scope>NUCLEOTIDE SEQUENCE [LARGE SCALE GENOMIC DNA]</scope>
    <source>
        <strain evidence="3 4">PD1</strain>
    </source>
</reference>
<gene>
    <name evidence="3" type="ORF">M2350_000975</name>
</gene>
<dbReference type="PANTHER" id="PTHR30093">
    <property type="entry name" value="GENERAL SECRETION PATHWAY PROTEIN G"/>
    <property type="match status" value="1"/>
</dbReference>
<keyword evidence="1" id="KW-0472">Membrane</keyword>
<feature type="domain" description="DUF1559" evidence="2">
    <location>
        <begin position="50"/>
        <end position="94"/>
    </location>
</feature>
<dbReference type="InterPro" id="IPR012902">
    <property type="entry name" value="N_methyl_site"/>
</dbReference>
<evidence type="ECO:0000259" key="2">
    <source>
        <dbReference type="Pfam" id="PF07596"/>
    </source>
</evidence>
<keyword evidence="4" id="KW-1185">Reference proteome</keyword>
<dbReference type="Proteomes" id="UP001204798">
    <property type="component" value="Unassembled WGS sequence"/>
</dbReference>
<dbReference type="NCBIfam" id="TIGR02532">
    <property type="entry name" value="IV_pilin_GFxxxE"/>
    <property type="match status" value="1"/>
</dbReference>
<proteinExistence type="predicted"/>
<protein>
    <submittedName>
        <fullName evidence="3">Prepilin-type N-terminal cleavage/methylation domain-containing protein</fullName>
    </submittedName>
</protein>
<dbReference type="Pfam" id="PF07596">
    <property type="entry name" value="SBP_bac_10"/>
    <property type="match status" value="1"/>
</dbReference>
<sequence length="304" mass="34314">MTKQNLAKEPLVVSKPFRTVSRIGFTLIELLVVIAIIATLAGILFPVFAQAREKARQTMCNANLRNIILATAQYAQDADERFPFWRTPCWGGGPGGVDPEKKSPLIGPPVPVSMDPYLRSRPIYACPTTGRDWSWPLAAASDPVEAVRRSWWNCGGGYGIHPNLPIPRLEWVFYTSYGYNEFVQNDAEKYGQVANIKRPSEFVIWGDSSHAVFTPWGLNEEWGVYPGGIVRRLAWPEVDLAHPSWATDPIGDERAGRHLKGGVLAFADSHTKWYPWRQIRMARYGGPLRFMVCDEQPCPPDFWR</sequence>
<dbReference type="RefSeq" id="WP_259094551.1">
    <property type="nucleotide sequence ID" value="NZ_CP130454.1"/>
</dbReference>
<dbReference type="Gene3D" id="3.30.700.10">
    <property type="entry name" value="Glycoprotein, Type 4 Pilin"/>
    <property type="match status" value="1"/>
</dbReference>
<organism evidence="3 4">
    <name type="scientific">Candidatus Fervidibacter sacchari</name>
    <dbReference type="NCBI Taxonomy" id="1448929"/>
    <lineage>
        <taxon>Bacteria</taxon>
        <taxon>Candidatus Fervidibacterota</taxon>
        <taxon>Candidatus Fervidibacter</taxon>
    </lineage>
</organism>
<accession>A0ABT2EKW5</accession>
<dbReference type="SUPFAM" id="SSF54523">
    <property type="entry name" value="Pili subunits"/>
    <property type="match status" value="1"/>
</dbReference>
<evidence type="ECO:0000313" key="3">
    <source>
        <dbReference type="EMBL" id="MCS3918575.1"/>
    </source>
</evidence>
<dbReference type="Pfam" id="PF07963">
    <property type="entry name" value="N_methyl"/>
    <property type="match status" value="1"/>
</dbReference>
<name>A0ABT2EKW5_9BACT</name>
<feature type="transmembrane region" description="Helical" evidence="1">
    <location>
        <begin position="23"/>
        <end position="49"/>
    </location>
</feature>
<comment type="caution">
    <text evidence="3">The sequence shown here is derived from an EMBL/GenBank/DDBJ whole genome shotgun (WGS) entry which is preliminary data.</text>
</comment>
<dbReference type="InterPro" id="IPR011453">
    <property type="entry name" value="DUF1559"/>
</dbReference>
<evidence type="ECO:0000313" key="4">
    <source>
        <dbReference type="Proteomes" id="UP001204798"/>
    </source>
</evidence>